<name>A0AAD7IR96_9AGAR</name>
<feature type="region of interest" description="Disordered" evidence="1">
    <location>
        <begin position="244"/>
        <end position="263"/>
    </location>
</feature>
<keyword evidence="3" id="KW-1185">Reference proteome</keyword>
<dbReference type="EMBL" id="JARKIB010000071">
    <property type="protein sequence ID" value="KAJ7748879.1"/>
    <property type="molecule type" value="Genomic_DNA"/>
</dbReference>
<gene>
    <name evidence="2" type="ORF">B0H16DRAFT_1847831</name>
</gene>
<evidence type="ECO:0000313" key="3">
    <source>
        <dbReference type="Proteomes" id="UP001215598"/>
    </source>
</evidence>
<protein>
    <submittedName>
        <fullName evidence="2">Uncharacterized protein</fullName>
    </submittedName>
</protein>
<proteinExistence type="predicted"/>
<feature type="region of interest" description="Disordered" evidence="1">
    <location>
        <begin position="1"/>
        <end position="26"/>
    </location>
</feature>
<organism evidence="2 3">
    <name type="scientific">Mycena metata</name>
    <dbReference type="NCBI Taxonomy" id="1033252"/>
    <lineage>
        <taxon>Eukaryota</taxon>
        <taxon>Fungi</taxon>
        <taxon>Dikarya</taxon>
        <taxon>Basidiomycota</taxon>
        <taxon>Agaricomycotina</taxon>
        <taxon>Agaricomycetes</taxon>
        <taxon>Agaricomycetidae</taxon>
        <taxon>Agaricales</taxon>
        <taxon>Marasmiineae</taxon>
        <taxon>Mycenaceae</taxon>
        <taxon>Mycena</taxon>
    </lineage>
</organism>
<evidence type="ECO:0000256" key="1">
    <source>
        <dbReference type="SAM" id="MobiDB-lite"/>
    </source>
</evidence>
<comment type="caution">
    <text evidence="2">The sequence shown here is derived from an EMBL/GenBank/DDBJ whole genome shotgun (WGS) entry which is preliminary data.</text>
</comment>
<dbReference type="AlphaFoldDB" id="A0AAD7IR96"/>
<sequence>MEGEGEGANEGNKLSSEGNLLKPGIGDRMKGQNVVIRAGEMENGRNATKRCLQSCSESDRLLELLARIRQLFCPIAQLFPVTRSSLQDNASIRQENPQISKLGKSTSVDLAQQLSGTQKSQATNIAQGITGERSTSGKYSTLGPVLKAPRLHEDDGEVLPCRARGGRGHKVCSLMEKVRVVLLVRTSPAEIQNMGLYAKGTQRSIGRNLTGKAAAHTKQGQVHARGSEEHVVADRAQWLSVTYGTGGRRRSRGPDPYASARLGNSVVEPGRTRARAYRGGGVCNARQRSRMRRRRGVPHRAEVGTYPLENEGKPAQEARPDSGEQQATAACRMGVARLGRQWASLRMTFHAVQKPQAAAESTEGRVRGVYNEVGGRSLDCNQTKRTETCSGAAISMSACPRLGEVEAHILLEARGLLSARTEIQATKPNLYAHFEGRGNWSPCCCKGEAVGLGPTNEDGDAQGVSLYVPIPACVRGRRGLARAYMECGGVKRRPVSSLAIATLSTS</sequence>
<accession>A0AAD7IR96</accession>
<reference evidence="2" key="1">
    <citation type="submission" date="2023-03" db="EMBL/GenBank/DDBJ databases">
        <title>Massive genome expansion in bonnet fungi (Mycena s.s.) driven by repeated elements and novel gene families across ecological guilds.</title>
        <authorList>
            <consortium name="Lawrence Berkeley National Laboratory"/>
            <person name="Harder C.B."/>
            <person name="Miyauchi S."/>
            <person name="Viragh M."/>
            <person name="Kuo A."/>
            <person name="Thoen E."/>
            <person name="Andreopoulos B."/>
            <person name="Lu D."/>
            <person name="Skrede I."/>
            <person name="Drula E."/>
            <person name="Henrissat B."/>
            <person name="Morin E."/>
            <person name="Kohler A."/>
            <person name="Barry K."/>
            <person name="LaButti K."/>
            <person name="Morin E."/>
            <person name="Salamov A."/>
            <person name="Lipzen A."/>
            <person name="Mereny Z."/>
            <person name="Hegedus B."/>
            <person name="Baldrian P."/>
            <person name="Stursova M."/>
            <person name="Weitz H."/>
            <person name="Taylor A."/>
            <person name="Grigoriev I.V."/>
            <person name="Nagy L.G."/>
            <person name="Martin F."/>
            <person name="Kauserud H."/>
        </authorList>
    </citation>
    <scope>NUCLEOTIDE SEQUENCE</scope>
    <source>
        <strain evidence="2">CBHHK182m</strain>
    </source>
</reference>
<dbReference type="Proteomes" id="UP001215598">
    <property type="component" value="Unassembled WGS sequence"/>
</dbReference>
<evidence type="ECO:0000313" key="2">
    <source>
        <dbReference type="EMBL" id="KAJ7748879.1"/>
    </source>
</evidence>